<feature type="region of interest" description="Disordered" evidence="4">
    <location>
        <begin position="1298"/>
        <end position="1320"/>
    </location>
</feature>
<dbReference type="GeneID" id="94292751"/>
<dbReference type="GO" id="GO:0008017">
    <property type="term" value="F:microtubule binding"/>
    <property type="evidence" value="ECO:0007669"/>
    <property type="project" value="InterPro"/>
</dbReference>
<dbReference type="PRINTS" id="PR00380">
    <property type="entry name" value="KINESINHEAVY"/>
</dbReference>
<comment type="caution">
    <text evidence="6">The sequence shown here is derived from an EMBL/GenBank/DDBJ whole genome shotgun (WGS) entry which is preliminary data.</text>
</comment>
<dbReference type="OrthoDB" id="123929at2759"/>
<dbReference type="EMBL" id="JAFJZO010000014">
    <property type="protein sequence ID" value="KAG5509415.1"/>
    <property type="molecule type" value="Genomic_DNA"/>
</dbReference>
<keyword evidence="3" id="KW-0505">Motor protein</keyword>
<dbReference type="PANTHER" id="PTHR47117">
    <property type="entry name" value="STAR-RELATED LIPID TRANSFER PROTEIN 9"/>
    <property type="match status" value="1"/>
</dbReference>
<keyword evidence="1 3" id="KW-0547">Nucleotide-binding</keyword>
<evidence type="ECO:0000256" key="3">
    <source>
        <dbReference type="PROSITE-ProRule" id="PRU00283"/>
    </source>
</evidence>
<dbReference type="GO" id="GO:0003777">
    <property type="term" value="F:microtubule motor activity"/>
    <property type="evidence" value="ECO:0007669"/>
    <property type="project" value="InterPro"/>
</dbReference>
<evidence type="ECO:0000256" key="2">
    <source>
        <dbReference type="ARBA" id="ARBA00022840"/>
    </source>
</evidence>
<feature type="region of interest" description="Disordered" evidence="4">
    <location>
        <begin position="719"/>
        <end position="803"/>
    </location>
</feature>
<evidence type="ECO:0000256" key="4">
    <source>
        <dbReference type="SAM" id="MobiDB-lite"/>
    </source>
</evidence>
<evidence type="ECO:0000313" key="6">
    <source>
        <dbReference type="EMBL" id="KAG5509415.1"/>
    </source>
</evidence>
<dbReference type="InterPro" id="IPR027417">
    <property type="entry name" value="P-loop_NTPase"/>
</dbReference>
<dbReference type="InterPro" id="IPR001752">
    <property type="entry name" value="Kinesin_motor_dom"/>
</dbReference>
<evidence type="ECO:0000313" key="7">
    <source>
        <dbReference type="Proteomes" id="UP000674318"/>
    </source>
</evidence>
<dbReference type="RefSeq" id="XP_067758567.1">
    <property type="nucleotide sequence ID" value="XM_067902674.1"/>
</dbReference>
<accession>A0A836IPG4</accession>
<dbReference type="InterPro" id="IPR019821">
    <property type="entry name" value="Kinesin_motor_CS"/>
</dbReference>
<reference evidence="6 7" key="1">
    <citation type="submission" date="2021-02" db="EMBL/GenBank/DDBJ databases">
        <title>Porcisia hertigi Genome sequencing and assembly.</title>
        <authorList>
            <person name="Almutairi H."/>
            <person name="Gatherer D."/>
        </authorList>
    </citation>
    <scope>NUCLEOTIDE SEQUENCE [LARGE SCALE GENOMIC DNA]</scope>
    <source>
        <strain evidence="6 7">C119</strain>
    </source>
</reference>
<dbReference type="GO" id="GO:0007018">
    <property type="term" value="P:microtubule-based movement"/>
    <property type="evidence" value="ECO:0007669"/>
    <property type="project" value="InterPro"/>
</dbReference>
<feature type="region of interest" description="Disordered" evidence="4">
    <location>
        <begin position="513"/>
        <end position="533"/>
    </location>
</feature>
<feature type="compositionally biased region" description="Basic and acidic residues" evidence="4">
    <location>
        <begin position="1142"/>
        <end position="1154"/>
    </location>
</feature>
<keyword evidence="7" id="KW-1185">Reference proteome</keyword>
<dbReference type="Proteomes" id="UP000674318">
    <property type="component" value="Unassembled WGS sequence"/>
</dbReference>
<feature type="compositionally biased region" description="Basic residues" evidence="4">
    <location>
        <begin position="1131"/>
        <end position="1141"/>
    </location>
</feature>
<feature type="region of interest" description="Disordered" evidence="4">
    <location>
        <begin position="1057"/>
        <end position="1169"/>
    </location>
</feature>
<dbReference type="PANTHER" id="PTHR47117:SF5">
    <property type="entry name" value="KINESIN-LIKE PROTEIN KIF14"/>
    <property type="match status" value="1"/>
</dbReference>
<dbReference type="SUPFAM" id="SSF52540">
    <property type="entry name" value="P-loop containing nucleoside triphosphate hydrolases"/>
    <property type="match status" value="1"/>
</dbReference>
<dbReference type="GO" id="GO:0005524">
    <property type="term" value="F:ATP binding"/>
    <property type="evidence" value="ECO:0007669"/>
    <property type="project" value="UniProtKB-UniRule"/>
</dbReference>
<evidence type="ECO:0000256" key="1">
    <source>
        <dbReference type="ARBA" id="ARBA00022741"/>
    </source>
</evidence>
<feature type="binding site" evidence="3">
    <location>
        <begin position="289"/>
        <end position="296"/>
    </location>
    <ligand>
        <name>ATP</name>
        <dbReference type="ChEBI" id="CHEBI:30616"/>
    </ligand>
</feature>
<feature type="domain" description="Kinesin motor" evidence="5">
    <location>
        <begin position="191"/>
        <end position="588"/>
    </location>
</feature>
<gene>
    <name evidence="6" type="ORF">JKF63_06725</name>
</gene>
<dbReference type="Pfam" id="PF00225">
    <property type="entry name" value="Kinesin"/>
    <property type="match status" value="1"/>
</dbReference>
<feature type="compositionally biased region" description="Polar residues" evidence="4">
    <location>
        <begin position="1067"/>
        <end position="1076"/>
    </location>
</feature>
<evidence type="ECO:0000259" key="5">
    <source>
        <dbReference type="PROSITE" id="PS50067"/>
    </source>
</evidence>
<feature type="compositionally biased region" description="Polar residues" evidence="4">
    <location>
        <begin position="513"/>
        <end position="530"/>
    </location>
</feature>
<organism evidence="6 7">
    <name type="scientific">Porcisia hertigi</name>
    <dbReference type="NCBI Taxonomy" id="2761500"/>
    <lineage>
        <taxon>Eukaryota</taxon>
        <taxon>Discoba</taxon>
        <taxon>Euglenozoa</taxon>
        <taxon>Kinetoplastea</taxon>
        <taxon>Metakinetoplastina</taxon>
        <taxon>Trypanosomatida</taxon>
        <taxon>Trypanosomatidae</taxon>
        <taxon>Leishmaniinae</taxon>
        <taxon>Porcisia</taxon>
    </lineage>
</organism>
<dbReference type="SMART" id="SM00129">
    <property type="entry name" value="KISc"/>
    <property type="match status" value="1"/>
</dbReference>
<dbReference type="InterPro" id="IPR036961">
    <property type="entry name" value="Kinesin_motor_dom_sf"/>
</dbReference>
<name>A0A836IPG4_9TRYP</name>
<dbReference type="Gene3D" id="3.40.850.10">
    <property type="entry name" value="Kinesin motor domain"/>
    <property type="match status" value="1"/>
</dbReference>
<feature type="compositionally biased region" description="Basic residues" evidence="4">
    <location>
        <begin position="1307"/>
        <end position="1319"/>
    </location>
</feature>
<feature type="compositionally biased region" description="Polar residues" evidence="4">
    <location>
        <begin position="1119"/>
        <end position="1130"/>
    </location>
</feature>
<protein>
    <recommendedName>
        <fullName evidence="5">Kinesin motor domain-containing protein</fullName>
    </recommendedName>
</protein>
<keyword evidence="2 3" id="KW-0067">ATP-binding</keyword>
<proteinExistence type="inferred from homology"/>
<dbReference type="PROSITE" id="PS50067">
    <property type="entry name" value="KINESIN_MOTOR_2"/>
    <property type="match status" value="1"/>
</dbReference>
<comment type="similarity">
    <text evidence="3">Belongs to the TRAFAC class myosin-kinesin ATPase superfamily. Kinesin family.</text>
</comment>
<dbReference type="KEGG" id="phet:94292751"/>
<sequence length="1328" mass="143960">MRDGGDTKSPPYTEDVHEIGSLSAYQLPHQGSSLATSNILPPVSAPGKVAAISKRDEATDFRILVAARIRPFTELEVRQWQQERRASVEDSGDAVALRGSFMRSSTRHPFGPGHKSLNASPPVATISPGAAHSQELGAVHPDAGQPSLHTQSTPMPVVEVEDDGRTIVLLDPQRQSTDPNATAPVRNAFTYDCVFSSFAPVVTAGPCPKGSLALSSAPVPQAASGELYSITNETQEGFPNPALWSSFSTNALEHERQAEAEQVAIYKHLAIPLVDTALQGYNTCMFAYGQTGSGKTYTMVGTPEHPGLIPRLCQLLFTQVAMRNAEVHDGGAASSSTQSAAMKLQLSYMEIYNEQVRDLLKQRPKNAIVRYRSRFDKKGVDSEEYRALKVRHHPSKGIYVEGLTAVSVSTWVECEELFQHGNALRTQCSTAINAKSSRSHAIFQLTVTRHEATGGRVRGRDVTLETSSKINLVDLAGSERNTNSKTTGKHLAEANSINASLSTLRRVLSGLVSNRGGTASSNSQSNTGGSKQKKNFVVPYRESLLTYVLSDNLGGNSFTVMCANVSPGASNISETESTLRYAMLARSVVNHARIDKTPTARVIREMREQIKIMQEAFQRAPNPAQVSELKEGILLSEQLLREMRVREDMYESRLRSNQVHQKELQKALETYQAGEAYWRAEAQRQQERVESLRAALVAATTTTTTSSSSNVADAIADCGEEKPKIPPSGPREASLEDPVPRHPWLSQDAARAPPISTDERSRNGTAANATPSPSSKRKKWKPARQYAGLHGKGGSGGRDAAASFEASTDLCPAVSHVPRPSETRGSPLSLIGLREEVHLHGVVLPHLRSGSVASAPYQVHHEGSRRPAPSAVPRQQTNAKSPSQQQLSNTPSWSEGVQRHPRPPPQKPEYHRLSHTTLSLDPSSKQRRSPSPKPPETVTGEKALGTPPFADGSSGLSGRHRGGKGSGTVGRGVDYLSEGPSYHESNTHSPAAIGTTEIRLSLSTSSDAVPFRGGHGIDRVANNADGRKGLHNSSERRVCRGSDVADLQGDTLEMYKQRGTSEKLQPHQLTSGQSDNRIFDNHPGIEGDTATPASSPLASKSARIPEACQPKRRRDHHCSSVTDESSLSKQSAKRLHSIARNHSRDQDTPRDARRLSTPRRSPQEKQRMYSEDVKVISEANVGVRGPLHRQSTFSAPVEKKGSYAYRHRFAHYVDGLSQLYEGKQDCHGVAMASLHPHHCSNDADLDVGEEEIRASEVIAGTLPAIGAYRSSGHHLVYPTVEAASDAVASVAAAIVPSSGHMLPPSTTRKRKQSGGRHTREHVQIHLDA</sequence>
<feature type="region of interest" description="Disordered" evidence="4">
    <location>
        <begin position="855"/>
        <end position="991"/>
    </location>
</feature>
<dbReference type="PROSITE" id="PS00411">
    <property type="entry name" value="KINESIN_MOTOR_1"/>
    <property type="match status" value="1"/>
</dbReference>
<feature type="compositionally biased region" description="Polar residues" evidence="4">
    <location>
        <begin position="873"/>
        <end position="895"/>
    </location>
</feature>